<dbReference type="STRING" id="696127.midi_00391"/>
<keyword evidence="3" id="KW-1185">Reference proteome</keyword>
<reference evidence="2 3" key="1">
    <citation type="journal article" date="2011" name="Mol. Biol. Evol.">
        <title>Phylogenomic evidence for the presence of a flagellum and cbb3 oxidase in the free-living mitochondrial ancestor.</title>
        <authorList>
            <person name="Sassera D."/>
            <person name="Lo N."/>
            <person name="Epis S."/>
            <person name="D'Auria G."/>
            <person name="Montagna M."/>
            <person name="Comandatore F."/>
            <person name="Horner D."/>
            <person name="Pereto J."/>
            <person name="Luciano A.M."/>
            <person name="Franciosi F."/>
            <person name="Ferri E."/>
            <person name="Crotti E."/>
            <person name="Bazzocchi C."/>
            <person name="Daffonchio D."/>
            <person name="Sacchi L."/>
            <person name="Moya A."/>
            <person name="Latorre A."/>
            <person name="Bandi C."/>
        </authorList>
    </citation>
    <scope>NUCLEOTIDE SEQUENCE [LARGE SCALE GENOMIC DNA]</scope>
    <source>
        <strain evidence="2 3">IricVA</strain>
    </source>
</reference>
<dbReference type="AlphaFoldDB" id="F7XVK2"/>
<evidence type="ECO:0000313" key="3">
    <source>
        <dbReference type="Proteomes" id="UP000006639"/>
    </source>
</evidence>
<gene>
    <name evidence="2" type="ordered locus">midi_00391</name>
</gene>
<sequence length="189" mass="20778">MINYNHNPTLSVTQTDLEDNSGIQKLYPSLTDLQENFAYENYNPMLYTTHGDLETSEDTYEAPKPSAPTESELQPSLACGAPEPSAPKETEPESDLAAASVESQFEADLQADIALEESRFEADMQAAITASLEDKFQADIETATAASLKKTGSSVYSYDPYQSCSSAFRSEDYFWEAGHSNLDSDWVIA</sequence>
<dbReference type="EMBL" id="CP002130">
    <property type="protein sequence ID" value="AEI88701.1"/>
    <property type="molecule type" value="Genomic_DNA"/>
</dbReference>
<dbReference type="KEGG" id="mmn:midi_00391"/>
<dbReference type="HOGENOM" id="CLU_1433038_0_0_5"/>
<evidence type="ECO:0000256" key="1">
    <source>
        <dbReference type="SAM" id="MobiDB-lite"/>
    </source>
</evidence>
<dbReference type="Proteomes" id="UP000006639">
    <property type="component" value="Chromosome"/>
</dbReference>
<dbReference type="RefSeq" id="WP_013950913.1">
    <property type="nucleotide sequence ID" value="NC_015722.1"/>
</dbReference>
<name>F7XVK2_MIDMI</name>
<evidence type="ECO:0000313" key="2">
    <source>
        <dbReference type="EMBL" id="AEI88701.1"/>
    </source>
</evidence>
<accession>F7XVK2</accession>
<proteinExistence type="predicted"/>
<organism evidence="2 3">
    <name type="scientific">Midichloria mitochondrii (strain IricVA)</name>
    <dbReference type="NCBI Taxonomy" id="696127"/>
    <lineage>
        <taxon>Bacteria</taxon>
        <taxon>Pseudomonadati</taxon>
        <taxon>Pseudomonadota</taxon>
        <taxon>Alphaproteobacteria</taxon>
        <taxon>Rickettsiales</taxon>
        <taxon>Candidatus Midichloriaceae</taxon>
        <taxon>Candidatus Midichloria</taxon>
    </lineage>
</organism>
<feature type="region of interest" description="Disordered" evidence="1">
    <location>
        <begin position="55"/>
        <end position="99"/>
    </location>
</feature>
<protein>
    <submittedName>
        <fullName evidence="2">Uncharacterized protein</fullName>
    </submittedName>
</protein>